<keyword evidence="2" id="KW-1185">Reference proteome</keyword>
<reference evidence="1 2" key="1">
    <citation type="journal article" date="2019" name="Sci. Rep.">
        <title>Orb-weaving spider Araneus ventricosus genome elucidates the spidroin gene catalogue.</title>
        <authorList>
            <person name="Kono N."/>
            <person name="Nakamura H."/>
            <person name="Ohtoshi R."/>
            <person name="Moran D.A.P."/>
            <person name="Shinohara A."/>
            <person name="Yoshida Y."/>
            <person name="Fujiwara M."/>
            <person name="Mori M."/>
            <person name="Tomita M."/>
            <person name="Arakawa K."/>
        </authorList>
    </citation>
    <scope>NUCLEOTIDE SEQUENCE [LARGE SCALE GENOMIC DNA]</scope>
</reference>
<accession>A0A4Y2UI09</accession>
<dbReference type="Proteomes" id="UP000499080">
    <property type="component" value="Unassembled WGS sequence"/>
</dbReference>
<dbReference type="InterPro" id="IPR036397">
    <property type="entry name" value="RNaseH_sf"/>
</dbReference>
<dbReference type="EMBL" id="BGPR01037201">
    <property type="protein sequence ID" value="GBO12745.1"/>
    <property type="molecule type" value="Genomic_DNA"/>
</dbReference>
<proteinExistence type="predicted"/>
<organism evidence="1 2">
    <name type="scientific">Araneus ventricosus</name>
    <name type="common">Orbweaver spider</name>
    <name type="synonym">Epeira ventricosa</name>
    <dbReference type="NCBI Taxonomy" id="182803"/>
    <lineage>
        <taxon>Eukaryota</taxon>
        <taxon>Metazoa</taxon>
        <taxon>Ecdysozoa</taxon>
        <taxon>Arthropoda</taxon>
        <taxon>Chelicerata</taxon>
        <taxon>Arachnida</taxon>
        <taxon>Araneae</taxon>
        <taxon>Araneomorphae</taxon>
        <taxon>Entelegynae</taxon>
        <taxon>Araneoidea</taxon>
        <taxon>Araneidae</taxon>
        <taxon>Araneus</taxon>
    </lineage>
</organism>
<sequence>MKDSRAGSPVKQKVFLCRLFFVIDGVARHINTNLLKMASSETKVYCVLGYVMFTEKNYFSVVMSFCSYMTEIVYRTNAHNVMELKHRIQAATEAVDQGMLQRSWMELEYRLDIILATKRSHVKLYQKR</sequence>
<gene>
    <name evidence="1" type="ORF">AVEN_45579_1</name>
</gene>
<evidence type="ECO:0000313" key="2">
    <source>
        <dbReference type="Proteomes" id="UP000499080"/>
    </source>
</evidence>
<protein>
    <submittedName>
        <fullName evidence="1">Uncharacterized protein</fullName>
    </submittedName>
</protein>
<comment type="caution">
    <text evidence="1">The sequence shown here is derived from an EMBL/GenBank/DDBJ whole genome shotgun (WGS) entry which is preliminary data.</text>
</comment>
<dbReference type="Gene3D" id="3.30.420.10">
    <property type="entry name" value="Ribonuclease H-like superfamily/Ribonuclease H"/>
    <property type="match status" value="1"/>
</dbReference>
<dbReference type="GO" id="GO:0003676">
    <property type="term" value="F:nucleic acid binding"/>
    <property type="evidence" value="ECO:0007669"/>
    <property type="project" value="InterPro"/>
</dbReference>
<name>A0A4Y2UI09_ARAVE</name>
<dbReference type="OrthoDB" id="7922405at2759"/>
<evidence type="ECO:0000313" key="1">
    <source>
        <dbReference type="EMBL" id="GBO12745.1"/>
    </source>
</evidence>
<dbReference type="AlphaFoldDB" id="A0A4Y2UI09"/>